<gene>
    <name evidence="8" type="ORF">BI380_18030</name>
</gene>
<evidence type="ECO:0000256" key="1">
    <source>
        <dbReference type="ARBA" id="ARBA00004651"/>
    </source>
</evidence>
<name>A0ABN4SP32_9BURK</name>
<keyword evidence="9" id="KW-1185">Reference proteome</keyword>
<comment type="subcellular location">
    <subcellularLocation>
        <location evidence="1">Cell membrane</location>
        <topology evidence="1">Multi-pass membrane protein</topology>
    </subcellularLocation>
</comment>
<dbReference type="InterPro" id="IPR000715">
    <property type="entry name" value="Glycosyl_transferase_4"/>
</dbReference>
<feature type="transmembrane region" description="Helical" evidence="7">
    <location>
        <begin position="171"/>
        <end position="189"/>
    </location>
</feature>
<evidence type="ECO:0000313" key="8">
    <source>
        <dbReference type="EMBL" id="AOV03109.1"/>
    </source>
</evidence>
<sequence>MIWMSVLAFMVSFIGCALLLRWARRSATSSYGYDKPQRFHMGEVPRLGGVPMYLGLAVSWGVGTWLSMRGDPSSLRMQLWVVVCLAAMLPAVAGGVIEDVSQRLSVRYRLVLTLLSAVLAVLLCGLTVPRLGWPWLEQALGPAMPWLGMGLAVLALTGLPHAFNIIDGYNGLAGMVATIICLALAHVALQVGDRTLAAMLVTLAAATCGFLVWNYPRGMMFAGDGGAYVWGLAIALASIALVQRNSAVSPWFPMLLLIYPVWETVFSIYRKLMRGMSPGMADALHFHQLIYRRIVRGVFDDDLARRMLRRNNRTSPYLWAFTLLTVVPALLFWSNTPVLVGFCLLFVVSYVIAYLAIVRFKLPGWMQNNG</sequence>
<feature type="transmembrane region" description="Helical" evidence="7">
    <location>
        <begin position="195"/>
        <end position="215"/>
    </location>
</feature>
<dbReference type="Proteomes" id="UP000095607">
    <property type="component" value="Chromosome"/>
</dbReference>
<evidence type="ECO:0000256" key="6">
    <source>
        <dbReference type="ARBA" id="ARBA00023136"/>
    </source>
</evidence>
<feature type="transmembrane region" description="Helical" evidence="7">
    <location>
        <begin position="227"/>
        <end position="245"/>
    </location>
</feature>
<protein>
    <submittedName>
        <fullName evidence="8">Glycosyl transferase</fullName>
    </submittedName>
</protein>
<feature type="transmembrane region" description="Helical" evidence="7">
    <location>
        <begin position="44"/>
        <end position="66"/>
    </location>
</feature>
<evidence type="ECO:0000256" key="4">
    <source>
        <dbReference type="ARBA" id="ARBA00022692"/>
    </source>
</evidence>
<feature type="transmembrane region" description="Helical" evidence="7">
    <location>
        <begin position="251"/>
        <end position="269"/>
    </location>
</feature>
<feature type="transmembrane region" description="Helical" evidence="7">
    <location>
        <begin position="78"/>
        <end position="97"/>
    </location>
</feature>
<feature type="transmembrane region" description="Helical" evidence="7">
    <location>
        <begin position="6"/>
        <end position="23"/>
    </location>
</feature>
<evidence type="ECO:0000256" key="5">
    <source>
        <dbReference type="ARBA" id="ARBA00022989"/>
    </source>
</evidence>
<feature type="transmembrane region" description="Helical" evidence="7">
    <location>
        <begin position="109"/>
        <end position="128"/>
    </location>
</feature>
<dbReference type="CDD" id="cd06912">
    <property type="entry name" value="GT_MraY_like"/>
    <property type="match status" value="1"/>
</dbReference>
<keyword evidence="5 7" id="KW-1133">Transmembrane helix</keyword>
<feature type="transmembrane region" description="Helical" evidence="7">
    <location>
        <begin position="140"/>
        <end position="159"/>
    </location>
</feature>
<dbReference type="PANTHER" id="PTHR22926">
    <property type="entry name" value="PHOSPHO-N-ACETYLMURAMOYL-PENTAPEPTIDE-TRANSFERASE"/>
    <property type="match status" value="1"/>
</dbReference>
<keyword evidence="2" id="KW-1003">Cell membrane</keyword>
<keyword evidence="3 8" id="KW-0808">Transferase</keyword>
<dbReference type="PANTHER" id="PTHR22926:SF3">
    <property type="entry name" value="UNDECAPRENYL-PHOSPHATE ALPHA-N-ACETYLGLUCOSAMINYL 1-PHOSPHATE TRANSFERASE"/>
    <property type="match status" value="1"/>
</dbReference>
<evidence type="ECO:0000313" key="9">
    <source>
        <dbReference type="Proteomes" id="UP000095607"/>
    </source>
</evidence>
<keyword evidence="6 7" id="KW-0472">Membrane</keyword>
<reference evidence="8 9" key="1">
    <citation type="submission" date="2016-09" db="EMBL/GenBank/DDBJ databases">
        <title>Complete genome sequence of Deltia acidovorans CM13 isolated from murine proximal colonic tissue.</title>
        <authorList>
            <person name="Saffarian A."/>
        </authorList>
    </citation>
    <scope>NUCLEOTIDE SEQUENCE [LARGE SCALE GENOMIC DNA]</scope>
    <source>
        <strain evidence="8 9">CM13</strain>
    </source>
</reference>
<dbReference type="GO" id="GO:0016740">
    <property type="term" value="F:transferase activity"/>
    <property type="evidence" value="ECO:0007669"/>
    <property type="project" value="UniProtKB-KW"/>
</dbReference>
<evidence type="ECO:0000256" key="2">
    <source>
        <dbReference type="ARBA" id="ARBA00022475"/>
    </source>
</evidence>
<dbReference type="EMBL" id="CP017420">
    <property type="protein sequence ID" value="AOV03109.1"/>
    <property type="molecule type" value="Genomic_DNA"/>
</dbReference>
<feature type="transmembrane region" description="Helical" evidence="7">
    <location>
        <begin position="316"/>
        <end position="333"/>
    </location>
</feature>
<dbReference type="Pfam" id="PF00953">
    <property type="entry name" value="Glycos_transf_4"/>
    <property type="match status" value="1"/>
</dbReference>
<evidence type="ECO:0000256" key="3">
    <source>
        <dbReference type="ARBA" id="ARBA00022679"/>
    </source>
</evidence>
<organism evidence="8 9">
    <name type="scientific">Delftia tsuruhatensis</name>
    <dbReference type="NCBI Taxonomy" id="180282"/>
    <lineage>
        <taxon>Bacteria</taxon>
        <taxon>Pseudomonadati</taxon>
        <taxon>Pseudomonadota</taxon>
        <taxon>Betaproteobacteria</taxon>
        <taxon>Burkholderiales</taxon>
        <taxon>Comamonadaceae</taxon>
        <taxon>Delftia</taxon>
    </lineage>
</organism>
<proteinExistence type="predicted"/>
<accession>A0ABN4SP32</accession>
<feature type="transmembrane region" description="Helical" evidence="7">
    <location>
        <begin position="339"/>
        <end position="358"/>
    </location>
</feature>
<evidence type="ECO:0000256" key="7">
    <source>
        <dbReference type="SAM" id="Phobius"/>
    </source>
</evidence>
<keyword evidence="4 7" id="KW-0812">Transmembrane</keyword>